<sequence length="48" mass="5510">MSDPIPADRTPFPVYSALVTQWTQAGRTVPGMPDREWERLMVAPVWPR</sequence>
<proteinExistence type="predicted"/>
<organism evidence="1 2">
    <name type="scientific">Streptomyces bikiniensis</name>
    <dbReference type="NCBI Taxonomy" id="1896"/>
    <lineage>
        <taxon>Bacteria</taxon>
        <taxon>Bacillati</taxon>
        <taxon>Actinomycetota</taxon>
        <taxon>Actinomycetes</taxon>
        <taxon>Kitasatosporales</taxon>
        <taxon>Streptomycetaceae</taxon>
        <taxon>Streptomyces</taxon>
    </lineage>
</organism>
<dbReference type="Proteomes" id="UP001614391">
    <property type="component" value="Unassembled WGS sequence"/>
</dbReference>
<accession>A0ABW8CUX2</accession>
<reference evidence="1 2" key="1">
    <citation type="submission" date="2024-10" db="EMBL/GenBank/DDBJ databases">
        <title>The Natural Products Discovery Center: Release of the First 8490 Sequenced Strains for Exploring Actinobacteria Biosynthetic Diversity.</title>
        <authorList>
            <person name="Kalkreuter E."/>
            <person name="Kautsar S.A."/>
            <person name="Yang D."/>
            <person name="Bader C.D."/>
            <person name="Teijaro C.N."/>
            <person name="Fluegel L."/>
            <person name="Davis C.M."/>
            <person name="Simpson J.R."/>
            <person name="Lauterbach L."/>
            <person name="Steele A.D."/>
            <person name="Gui C."/>
            <person name="Meng S."/>
            <person name="Li G."/>
            <person name="Viehrig K."/>
            <person name="Ye F."/>
            <person name="Su P."/>
            <person name="Kiefer A.F."/>
            <person name="Nichols A."/>
            <person name="Cepeda A.J."/>
            <person name="Yan W."/>
            <person name="Fan B."/>
            <person name="Jiang Y."/>
            <person name="Adhikari A."/>
            <person name="Zheng C.-J."/>
            <person name="Schuster L."/>
            <person name="Cowan T.M."/>
            <person name="Smanski M.J."/>
            <person name="Chevrette M.G."/>
            <person name="De Carvalho L.P.S."/>
            <person name="Shen B."/>
        </authorList>
    </citation>
    <scope>NUCLEOTIDE SEQUENCE [LARGE SCALE GENOMIC DNA]</scope>
    <source>
        <strain evidence="1 2">NPDC053346</strain>
    </source>
</reference>
<gene>
    <name evidence="1" type="ORF">ACIGW0_12560</name>
</gene>
<evidence type="ECO:0000313" key="2">
    <source>
        <dbReference type="Proteomes" id="UP001614391"/>
    </source>
</evidence>
<comment type="caution">
    <text evidence="1">The sequence shown here is derived from an EMBL/GenBank/DDBJ whole genome shotgun (WGS) entry which is preliminary data.</text>
</comment>
<protein>
    <submittedName>
        <fullName evidence="1">Uncharacterized protein</fullName>
    </submittedName>
</protein>
<dbReference type="EMBL" id="JBITYT010000005">
    <property type="protein sequence ID" value="MFI9120210.1"/>
    <property type="molecule type" value="Genomic_DNA"/>
</dbReference>
<evidence type="ECO:0000313" key="1">
    <source>
        <dbReference type="EMBL" id="MFI9120210.1"/>
    </source>
</evidence>
<keyword evidence="2" id="KW-1185">Reference proteome</keyword>
<name>A0ABW8CUX2_STRBI</name>
<dbReference type="RefSeq" id="WP_399613987.1">
    <property type="nucleotide sequence ID" value="NZ_JBITYT010000005.1"/>
</dbReference>